<evidence type="ECO:0000256" key="6">
    <source>
        <dbReference type="ARBA" id="ARBA00022989"/>
    </source>
</evidence>
<keyword evidence="3" id="KW-0328">Glycosyltransferase</keyword>
<evidence type="ECO:0000259" key="9">
    <source>
        <dbReference type="Pfam" id="PF13231"/>
    </source>
</evidence>
<reference evidence="10 11" key="1">
    <citation type="submission" date="2023-07" db="EMBL/GenBank/DDBJ databases">
        <title>Genomic Encyclopedia of Type Strains, Phase IV (KMG-IV): sequencing the most valuable type-strain genomes for metagenomic binning, comparative biology and taxonomic classification.</title>
        <authorList>
            <person name="Goeker M."/>
        </authorList>
    </citation>
    <scope>NUCLEOTIDE SEQUENCE [LARGE SCALE GENOMIC DNA]</scope>
    <source>
        <strain evidence="10 11">DSM 4006</strain>
    </source>
</reference>
<feature type="transmembrane region" description="Helical" evidence="8">
    <location>
        <begin position="12"/>
        <end position="30"/>
    </location>
</feature>
<dbReference type="Pfam" id="PF13231">
    <property type="entry name" value="PMT_2"/>
    <property type="match status" value="1"/>
</dbReference>
<evidence type="ECO:0000256" key="7">
    <source>
        <dbReference type="ARBA" id="ARBA00023136"/>
    </source>
</evidence>
<gene>
    <name evidence="10" type="ORF">J2S03_001801</name>
</gene>
<keyword evidence="5 8" id="KW-0812">Transmembrane</keyword>
<evidence type="ECO:0000256" key="4">
    <source>
        <dbReference type="ARBA" id="ARBA00022679"/>
    </source>
</evidence>
<keyword evidence="6 8" id="KW-1133">Transmembrane helix</keyword>
<name>A0ABT9XHZ1_9BACL</name>
<feature type="transmembrane region" description="Helical" evidence="8">
    <location>
        <begin position="168"/>
        <end position="186"/>
    </location>
</feature>
<feature type="transmembrane region" description="Helical" evidence="8">
    <location>
        <begin position="132"/>
        <end position="156"/>
    </location>
</feature>
<evidence type="ECO:0000256" key="3">
    <source>
        <dbReference type="ARBA" id="ARBA00022676"/>
    </source>
</evidence>
<feature type="transmembrane region" description="Helical" evidence="8">
    <location>
        <begin position="219"/>
        <end position="239"/>
    </location>
</feature>
<evidence type="ECO:0000256" key="2">
    <source>
        <dbReference type="ARBA" id="ARBA00022475"/>
    </source>
</evidence>
<dbReference type="EMBL" id="JAUSTP010000012">
    <property type="protein sequence ID" value="MDQ0189938.1"/>
    <property type="molecule type" value="Genomic_DNA"/>
</dbReference>
<accession>A0ABT9XHZ1</accession>
<dbReference type="Proteomes" id="UP001232973">
    <property type="component" value="Unassembled WGS sequence"/>
</dbReference>
<feature type="transmembrane region" description="Helical" evidence="8">
    <location>
        <begin position="192"/>
        <end position="212"/>
    </location>
</feature>
<proteinExistence type="predicted"/>
<feature type="domain" description="Glycosyltransferase RgtA/B/C/D-like" evidence="9">
    <location>
        <begin position="68"/>
        <end position="231"/>
    </location>
</feature>
<comment type="caution">
    <text evidence="10">The sequence shown here is derived from an EMBL/GenBank/DDBJ whole genome shotgun (WGS) entry which is preliminary data.</text>
</comment>
<dbReference type="PANTHER" id="PTHR33908">
    <property type="entry name" value="MANNOSYLTRANSFERASE YKCB-RELATED"/>
    <property type="match status" value="1"/>
</dbReference>
<feature type="transmembrane region" description="Helical" evidence="8">
    <location>
        <begin position="90"/>
        <end position="112"/>
    </location>
</feature>
<protein>
    <recommendedName>
        <fullName evidence="9">Glycosyltransferase RgtA/B/C/D-like domain-containing protein</fullName>
    </recommendedName>
</protein>
<evidence type="ECO:0000313" key="10">
    <source>
        <dbReference type="EMBL" id="MDQ0189938.1"/>
    </source>
</evidence>
<evidence type="ECO:0000313" key="11">
    <source>
        <dbReference type="Proteomes" id="UP001232973"/>
    </source>
</evidence>
<evidence type="ECO:0000256" key="1">
    <source>
        <dbReference type="ARBA" id="ARBA00004651"/>
    </source>
</evidence>
<feature type="transmembrane region" description="Helical" evidence="8">
    <location>
        <begin position="385"/>
        <end position="406"/>
    </location>
</feature>
<organism evidence="10 11">
    <name type="scientific">Alicyclobacillus cycloheptanicus</name>
    <dbReference type="NCBI Taxonomy" id="1457"/>
    <lineage>
        <taxon>Bacteria</taxon>
        <taxon>Bacillati</taxon>
        <taxon>Bacillota</taxon>
        <taxon>Bacilli</taxon>
        <taxon>Bacillales</taxon>
        <taxon>Alicyclobacillaceae</taxon>
        <taxon>Alicyclobacillus</taxon>
    </lineage>
</organism>
<comment type="subcellular location">
    <subcellularLocation>
        <location evidence="1">Cell membrane</location>
        <topology evidence="1">Multi-pass membrane protein</topology>
    </subcellularLocation>
</comment>
<feature type="transmembrane region" description="Helical" evidence="8">
    <location>
        <begin position="347"/>
        <end position="364"/>
    </location>
</feature>
<keyword evidence="2" id="KW-1003">Cell membrane</keyword>
<evidence type="ECO:0000256" key="8">
    <source>
        <dbReference type="SAM" id="Phobius"/>
    </source>
</evidence>
<dbReference type="PANTHER" id="PTHR33908:SF11">
    <property type="entry name" value="MEMBRANE PROTEIN"/>
    <property type="match status" value="1"/>
</dbReference>
<evidence type="ECO:0000256" key="5">
    <source>
        <dbReference type="ARBA" id="ARBA00022692"/>
    </source>
</evidence>
<sequence length="440" mass="50132">MEVVGSSRRDLVILLIVNVILRAAWLLVMHPKQDADFEWYFTHAAAMAAGHGYRWSAGTSGPYTAYWPIGWPFILSLLFRITGPNLTAGLILNAVFSVAIVYVIYAFAMQLFANRKAAFISALAYTLLPSQIEWNAVLGSEESFTFLFLLALYLYVGLYKTSFVRSRLGWPVWLGLLVTGIIWGFACDVRPIPLAFVAVMLVYELVVNIAAWRRTLLRIVTFGVGVVAGVAPVTIRNWIAMHHFIVVSTNGGVDLWQGTRINGGYYWSWLPWKNPLLAAGNNEILKNQIGKQWAKNYILHHPETTFVNGLIKIFDLYKVDTNAVWYTVHQVSSSRLLFYGVEMLTTGLYWVFMVLAVAGIVVWIRRIRPSARTEMNPAAVGGRRYTLYPLLFVIYYTLLFMLFPAWDRFRYPLMPLFALFIGLGWMMLFRTKFGRRSDEA</sequence>
<dbReference type="InterPro" id="IPR038731">
    <property type="entry name" value="RgtA/B/C-like"/>
</dbReference>
<keyword evidence="11" id="KW-1185">Reference proteome</keyword>
<keyword evidence="4" id="KW-0808">Transferase</keyword>
<feature type="transmembrane region" description="Helical" evidence="8">
    <location>
        <begin position="412"/>
        <end position="429"/>
    </location>
</feature>
<feature type="transmembrane region" description="Helical" evidence="8">
    <location>
        <begin position="65"/>
        <end position="83"/>
    </location>
</feature>
<dbReference type="InterPro" id="IPR050297">
    <property type="entry name" value="LipidA_mod_glycosyltrf_83"/>
</dbReference>
<keyword evidence="7 8" id="KW-0472">Membrane</keyword>